<dbReference type="InterPro" id="IPR058033">
    <property type="entry name" value="ARM_TBCD_2nd"/>
</dbReference>
<feature type="domain" description="Tubulin-folding cofactor D C-terminal" evidence="4">
    <location>
        <begin position="852"/>
        <end position="1039"/>
    </location>
</feature>
<evidence type="ECO:0000259" key="4">
    <source>
        <dbReference type="Pfam" id="PF12612"/>
    </source>
</evidence>
<keyword evidence="7" id="KW-1185">Reference proteome</keyword>
<evidence type="ECO:0000313" key="7">
    <source>
        <dbReference type="Proteomes" id="UP000625711"/>
    </source>
</evidence>
<evidence type="ECO:0000313" key="6">
    <source>
        <dbReference type="EMBL" id="KAF7283125.1"/>
    </source>
</evidence>
<sequence>MVNMQTEETPKEEEPFGLGCALDYFSEYEEEKTYEKFSFILSQYIEQPHLLDLHISSILQKFVEIVRNNENPINLKHKAFSYMFVVVNVRGYKDIVRHLPHEVADFEPVLRLLEAQDPNDPDTWTTRYILLLWLSIIVMIPFHLSRFDGFDDNTDKKTIMDRVLTIIKTYAVVPDKCRDAAAFLSYKFITRNDVKEIHLKEFFYWGMSQSLSKDSNIFVKYGTLACIASIIKHGKREDILPHAHTLLEWIINSEFKENSGSNVQKLTYKIIQRIGLTFLPPKVAAWRYTRGNRCLVANLSAAGDLETDKSDEEINDLATDIDVPDEVEEVIDQLIQGLRCPDSVVRWSAAKGVGRVTARLPKDLADEVVGSVLELLGPRENDAAWHGGCIALAELARRGFLLPTRLSQVVPLVLKALVYDEPRGFSSVGSHIRDAACYVCWAFARAYEPEDLAPYVGGIASTLLVVTCFDKEINCRRAASAAFQENVGRQATFPYGIDILTQADFYAVSVRNNAYLNISVYIAQFENYTLPFIEHLVSRKIDHWDCSIRELAAKALHNIARSVDHIGPYFLSHVLPVLFEKTESIDLNCRHGAVLSIGHIVNAVFPLCKLSNDLLLKVKKLIPQFQEKFYFRGLGGELMKQACCDFIERCSMVKLPFHNDPVIDDWLALLNDCLCYEGSNVRLAAVSALPVLLNEYFSTEGMREKNRIIVNNYIHEMLSESKQPSRMGHALALGSLPKYILEPYFDLILESLTKASKVTPNTLKWAEGRRDAIKALTSVVSTMISEIGKVFQESHVLSIYKTFFDGLKDYTQDKRGDIGAWVREASMSGLQVLTLLLSEHCPKILSSDLLNKILSYIAQQAVEKIDRTRALAGKLFYSFIHSEVRVPNILYHNELSLIFPKEECDALNWNSAGATFPKFVQLLQFEPFTYNVLLGLICSIGGLTESLVKSSSSSLFSYLKQEIKVKGFTEMQRISEMVYKIFIDYQKEDRITVPLLRFLDKLFDSGCISPILEDPKSDYAKRLLKIVQLEITGCKDVYKLIDGIIMLCQFIQVTGEVCQTALVQLSILMCHRQPYVRRSTVTKLYESLLVNGEATNISTENLDEIMEILSDTNWEKPVEEIRPTRNTLCNLMGIRVPTAAKKKF</sequence>
<dbReference type="EMBL" id="JAACXV010000134">
    <property type="protein sequence ID" value="KAF7283125.1"/>
    <property type="molecule type" value="Genomic_DNA"/>
</dbReference>
<dbReference type="PANTHER" id="PTHR12658">
    <property type="entry name" value="BETA-TUBULIN COFACTOR D"/>
    <property type="match status" value="1"/>
</dbReference>
<dbReference type="GO" id="GO:0070830">
    <property type="term" value="P:bicellular tight junction assembly"/>
    <property type="evidence" value="ECO:0007669"/>
    <property type="project" value="TreeGrafter"/>
</dbReference>
<gene>
    <name evidence="6" type="ORF">GWI33_001275</name>
</gene>
<evidence type="ECO:0000259" key="5">
    <source>
        <dbReference type="Pfam" id="PF25767"/>
    </source>
</evidence>
<dbReference type="GO" id="GO:0034333">
    <property type="term" value="P:adherens junction assembly"/>
    <property type="evidence" value="ECO:0007669"/>
    <property type="project" value="TreeGrafter"/>
</dbReference>
<dbReference type="GO" id="GO:0007021">
    <property type="term" value="P:tubulin complex assembly"/>
    <property type="evidence" value="ECO:0007669"/>
    <property type="project" value="InterPro"/>
</dbReference>
<protein>
    <recommendedName>
        <fullName evidence="2">Tubulin-specific chaperone D</fullName>
    </recommendedName>
</protein>
<dbReference type="Proteomes" id="UP000625711">
    <property type="component" value="Unassembled WGS sequence"/>
</dbReference>
<feature type="domain" description="Tubulin-folding cofactor D ARM repeats" evidence="5">
    <location>
        <begin position="263"/>
        <end position="497"/>
    </location>
</feature>
<dbReference type="OrthoDB" id="10253476at2759"/>
<dbReference type="InterPro" id="IPR033162">
    <property type="entry name" value="TBCD"/>
</dbReference>
<dbReference type="Pfam" id="PF23579">
    <property type="entry name" value="ARM_TBCD"/>
    <property type="match status" value="1"/>
</dbReference>
<dbReference type="InterPro" id="IPR022577">
    <property type="entry name" value="TBCD_C"/>
</dbReference>
<dbReference type="GO" id="GO:0005096">
    <property type="term" value="F:GTPase activator activity"/>
    <property type="evidence" value="ECO:0007669"/>
    <property type="project" value="InterPro"/>
</dbReference>
<dbReference type="AlphaFoldDB" id="A0A834MK43"/>
<keyword evidence="3" id="KW-0143">Chaperone</keyword>
<proteinExistence type="inferred from homology"/>
<organism evidence="6 7">
    <name type="scientific">Rhynchophorus ferrugineus</name>
    <name type="common">Red palm weevil</name>
    <name type="synonym">Curculio ferrugineus</name>
    <dbReference type="NCBI Taxonomy" id="354439"/>
    <lineage>
        <taxon>Eukaryota</taxon>
        <taxon>Metazoa</taxon>
        <taxon>Ecdysozoa</taxon>
        <taxon>Arthropoda</taxon>
        <taxon>Hexapoda</taxon>
        <taxon>Insecta</taxon>
        <taxon>Pterygota</taxon>
        <taxon>Neoptera</taxon>
        <taxon>Endopterygota</taxon>
        <taxon>Coleoptera</taxon>
        <taxon>Polyphaga</taxon>
        <taxon>Cucujiformia</taxon>
        <taxon>Curculionidae</taxon>
        <taxon>Dryophthorinae</taxon>
        <taxon>Rhynchophorus</taxon>
    </lineage>
</organism>
<evidence type="ECO:0000256" key="2">
    <source>
        <dbReference type="ARBA" id="ARBA00015003"/>
    </source>
</evidence>
<dbReference type="SUPFAM" id="SSF48371">
    <property type="entry name" value="ARM repeat"/>
    <property type="match status" value="2"/>
</dbReference>
<accession>A0A834MK43</accession>
<dbReference type="InterPro" id="IPR011989">
    <property type="entry name" value="ARM-like"/>
</dbReference>
<dbReference type="Pfam" id="PF12612">
    <property type="entry name" value="TFCD_C"/>
    <property type="match status" value="1"/>
</dbReference>
<dbReference type="PANTHER" id="PTHR12658:SF0">
    <property type="entry name" value="TUBULIN-SPECIFIC CHAPERONE D"/>
    <property type="match status" value="1"/>
</dbReference>
<dbReference type="Gene3D" id="1.25.10.10">
    <property type="entry name" value="Leucine-rich Repeat Variant"/>
    <property type="match status" value="2"/>
</dbReference>
<dbReference type="GO" id="GO:0000226">
    <property type="term" value="P:microtubule cytoskeleton organization"/>
    <property type="evidence" value="ECO:0007669"/>
    <property type="project" value="TreeGrafter"/>
</dbReference>
<dbReference type="Pfam" id="PF25767">
    <property type="entry name" value="ARM_TBCD_2nd"/>
    <property type="match status" value="1"/>
</dbReference>
<dbReference type="GO" id="GO:0048487">
    <property type="term" value="F:beta-tubulin binding"/>
    <property type="evidence" value="ECO:0007669"/>
    <property type="project" value="InterPro"/>
</dbReference>
<reference evidence="6" key="1">
    <citation type="submission" date="2020-08" db="EMBL/GenBank/DDBJ databases">
        <title>Genome sequencing and assembly of the red palm weevil Rhynchophorus ferrugineus.</title>
        <authorList>
            <person name="Dias G.B."/>
            <person name="Bergman C.M."/>
            <person name="Manee M."/>
        </authorList>
    </citation>
    <scope>NUCLEOTIDE SEQUENCE</scope>
    <source>
        <strain evidence="6">AA-2017</strain>
        <tissue evidence="6">Whole larva</tissue>
    </source>
</reference>
<evidence type="ECO:0000256" key="1">
    <source>
        <dbReference type="ARBA" id="ARBA00006853"/>
    </source>
</evidence>
<dbReference type="GO" id="GO:0007023">
    <property type="term" value="P:post-chaperonin tubulin folding pathway"/>
    <property type="evidence" value="ECO:0007669"/>
    <property type="project" value="InterPro"/>
</dbReference>
<comment type="similarity">
    <text evidence="1">Belongs to the TBCD family.</text>
</comment>
<comment type="caution">
    <text evidence="6">The sequence shown here is derived from an EMBL/GenBank/DDBJ whole genome shotgun (WGS) entry which is preliminary data.</text>
</comment>
<name>A0A834MK43_RHYFE</name>
<dbReference type="GO" id="GO:0016328">
    <property type="term" value="C:lateral plasma membrane"/>
    <property type="evidence" value="ECO:0007669"/>
    <property type="project" value="TreeGrafter"/>
</dbReference>
<evidence type="ECO:0000256" key="3">
    <source>
        <dbReference type="ARBA" id="ARBA00023186"/>
    </source>
</evidence>
<dbReference type="InterPro" id="IPR016024">
    <property type="entry name" value="ARM-type_fold"/>
</dbReference>